<reference evidence="7" key="1">
    <citation type="submission" date="2017-02" db="UniProtKB">
        <authorList>
            <consortium name="WormBaseParasite"/>
        </authorList>
    </citation>
    <scope>IDENTIFICATION</scope>
</reference>
<feature type="transmembrane region" description="Helical" evidence="2">
    <location>
        <begin position="66"/>
        <end position="87"/>
    </location>
</feature>
<evidence type="ECO:0000256" key="2">
    <source>
        <dbReference type="SAM" id="Phobius"/>
    </source>
</evidence>
<sequence>MQCIDSAEFPAVVTYEKDTFEDDLLHIKMEGESELLVCGYHPKPPNPVSLESQELDWLRCNQIYEIIFIVTIAIVVLVHLQFIVDFLQVRIKRAYYKQTHLHTEEGEKENLESKMESDLTVSSTPFPTTATKTSTTKTSKVLNFQLLNGMTQEDYIDFERYEHFIYTHAREL</sequence>
<evidence type="ECO:0000313" key="7">
    <source>
        <dbReference type="WBParaSite" id="HDID_0000051501-mRNA-1"/>
    </source>
</evidence>
<evidence type="ECO:0000313" key="4">
    <source>
        <dbReference type="EMBL" id="VUZ45172.1"/>
    </source>
</evidence>
<keyword evidence="2" id="KW-1133">Transmembrane helix</keyword>
<proteinExistence type="predicted"/>
<dbReference type="WBParaSite" id="HDID_0000051501-mRNA-1">
    <property type="protein sequence ID" value="HDID_0000051501-mRNA-1"/>
    <property type="gene ID" value="HDID_0000051501"/>
</dbReference>
<dbReference type="Proteomes" id="UP000274504">
    <property type="component" value="Unassembled WGS sequence"/>
</dbReference>
<name>A0A0R3S8M4_HYMDI</name>
<evidence type="ECO:0000313" key="3">
    <source>
        <dbReference type="EMBL" id="VDL16527.1"/>
    </source>
</evidence>
<dbReference type="OrthoDB" id="6274127at2759"/>
<protein>
    <submittedName>
        <fullName evidence="7">Ephrin RBD domain-containing protein</fullName>
    </submittedName>
</protein>
<keyword evidence="6" id="KW-1185">Reference proteome</keyword>
<organism evidence="7">
    <name type="scientific">Hymenolepis diminuta</name>
    <name type="common">Rat tapeworm</name>
    <dbReference type="NCBI Taxonomy" id="6216"/>
    <lineage>
        <taxon>Eukaryota</taxon>
        <taxon>Metazoa</taxon>
        <taxon>Spiralia</taxon>
        <taxon>Lophotrochozoa</taxon>
        <taxon>Platyhelminthes</taxon>
        <taxon>Cestoda</taxon>
        <taxon>Eucestoda</taxon>
        <taxon>Cyclophyllidea</taxon>
        <taxon>Hymenolepididae</taxon>
        <taxon>Hymenolepis</taxon>
    </lineage>
</organism>
<gene>
    <name evidence="3" type="ORF">HDID_LOCUS516</name>
    <name evidence="4" type="ORF">WMSIL1_LOCUS5382</name>
</gene>
<feature type="region of interest" description="Disordered" evidence="1">
    <location>
        <begin position="106"/>
        <end position="132"/>
    </location>
</feature>
<reference evidence="3 5" key="2">
    <citation type="submission" date="2018-11" db="EMBL/GenBank/DDBJ databases">
        <authorList>
            <consortium name="Pathogen Informatics"/>
        </authorList>
    </citation>
    <scope>NUCLEOTIDE SEQUENCE [LARGE SCALE GENOMIC DNA]</scope>
</reference>
<feature type="compositionally biased region" description="Basic and acidic residues" evidence="1">
    <location>
        <begin position="106"/>
        <end position="117"/>
    </location>
</feature>
<evidence type="ECO:0000256" key="1">
    <source>
        <dbReference type="SAM" id="MobiDB-lite"/>
    </source>
</evidence>
<dbReference type="Proteomes" id="UP000321570">
    <property type="component" value="Unassembled WGS sequence"/>
</dbReference>
<keyword evidence="2" id="KW-0812">Transmembrane</keyword>
<evidence type="ECO:0000313" key="6">
    <source>
        <dbReference type="Proteomes" id="UP000321570"/>
    </source>
</evidence>
<accession>A0A0R3S8M4</accession>
<reference evidence="4 6" key="3">
    <citation type="submission" date="2019-07" db="EMBL/GenBank/DDBJ databases">
        <authorList>
            <person name="Jastrzebski P J."/>
            <person name="Paukszto L."/>
            <person name="Jastrzebski P J."/>
        </authorList>
    </citation>
    <scope>NUCLEOTIDE SEQUENCE [LARGE SCALE GENOMIC DNA]</scope>
    <source>
        <strain evidence="4 6">WMS-il1</strain>
    </source>
</reference>
<dbReference type="EMBL" id="CABIJS010000166">
    <property type="protein sequence ID" value="VUZ45172.1"/>
    <property type="molecule type" value="Genomic_DNA"/>
</dbReference>
<feature type="compositionally biased region" description="Low complexity" evidence="1">
    <location>
        <begin position="122"/>
        <end position="132"/>
    </location>
</feature>
<evidence type="ECO:0000313" key="5">
    <source>
        <dbReference type="Proteomes" id="UP000274504"/>
    </source>
</evidence>
<keyword evidence="2" id="KW-0472">Membrane</keyword>
<dbReference type="EMBL" id="UYSG01000070">
    <property type="protein sequence ID" value="VDL16527.1"/>
    <property type="molecule type" value="Genomic_DNA"/>
</dbReference>
<dbReference type="AlphaFoldDB" id="A0A0R3S8M4"/>